<sequence>MPSPVATPVTSVTTATSRRRQRGTRLTIATALLVLAAAVVASSAPVGSWPIAVLAGAVAVALGAAATRITHAELLQSRRDANADRAAQAQAYRSIATRRSSEHARDVERLAARLAEREQTLVEREQTLVELEQVLSDVQKQAAETGLRLVAATRRGDELEHEGHGVVAQLDAAEERAAAAIVRLAEVEQEVDVLRAELDTVTLAWRAAEASVRKRA</sequence>
<feature type="transmembrane region" description="Helical" evidence="3">
    <location>
        <begin position="49"/>
        <end position="69"/>
    </location>
</feature>
<evidence type="ECO:0000256" key="3">
    <source>
        <dbReference type="SAM" id="Phobius"/>
    </source>
</evidence>
<evidence type="ECO:0000256" key="2">
    <source>
        <dbReference type="SAM" id="MobiDB-lite"/>
    </source>
</evidence>
<gene>
    <name evidence="4" type="ORF">UFOPK2579_01642</name>
</gene>
<keyword evidence="3" id="KW-1133">Transmembrane helix</keyword>
<feature type="coiled-coil region" evidence="1">
    <location>
        <begin position="114"/>
        <end position="141"/>
    </location>
</feature>
<proteinExistence type="predicted"/>
<dbReference type="SUPFAM" id="SSF57997">
    <property type="entry name" value="Tropomyosin"/>
    <property type="match status" value="1"/>
</dbReference>
<accession>A0A6J6QVQ0</accession>
<feature type="coiled-coil region" evidence="1">
    <location>
        <begin position="170"/>
        <end position="204"/>
    </location>
</feature>
<feature type="transmembrane region" description="Helical" evidence="3">
    <location>
        <begin position="26"/>
        <end position="43"/>
    </location>
</feature>
<feature type="region of interest" description="Disordered" evidence="2">
    <location>
        <begin position="1"/>
        <end position="20"/>
    </location>
</feature>
<dbReference type="Gene3D" id="1.20.5.170">
    <property type="match status" value="1"/>
</dbReference>
<feature type="compositionally biased region" description="Low complexity" evidence="2">
    <location>
        <begin position="1"/>
        <end position="16"/>
    </location>
</feature>
<keyword evidence="3" id="KW-0812">Transmembrane</keyword>
<protein>
    <submittedName>
        <fullName evidence="4">Unannotated protein</fullName>
    </submittedName>
</protein>
<organism evidence="4">
    <name type="scientific">freshwater metagenome</name>
    <dbReference type="NCBI Taxonomy" id="449393"/>
    <lineage>
        <taxon>unclassified sequences</taxon>
        <taxon>metagenomes</taxon>
        <taxon>ecological metagenomes</taxon>
    </lineage>
</organism>
<name>A0A6J6QVQ0_9ZZZZ</name>
<dbReference type="AlphaFoldDB" id="A0A6J6QVQ0"/>
<keyword evidence="3" id="KW-0472">Membrane</keyword>
<reference evidence="4" key="1">
    <citation type="submission" date="2020-05" db="EMBL/GenBank/DDBJ databases">
        <authorList>
            <person name="Chiriac C."/>
            <person name="Salcher M."/>
            <person name="Ghai R."/>
            <person name="Kavagutti S V."/>
        </authorList>
    </citation>
    <scope>NUCLEOTIDE SEQUENCE</scope>
</reference>
<dbReference type="EMBL" id="CAEZXR010000196">
    <property type="protein sequence ID" value="CAB4714832.1"/>
    <property type="molecule type" value="Genomic_DNA"/>
</dbReference>
<evidence type="ECO:0000256" key="1">
    <source>
        <dbReference type="SAM" id="Coils"/>
    </source>
</evidence>
<keyword evidence="1" id="KW-0175">Coiled coil</keyword>
<evidence type="ECO:0000313" key="4">
    <source>
        <dbReference type="EMBL" id="CAB4714832.1"/>
    </source>
</evidence>